<evidence type="ECO:0000256" key="7">
    <source>
        <dbReference type="RuleBase" id="RU003313"/>
    </source>
</evidence>
<feature type="binding site" evidence="6">
    <location>
        <position position="83"/>
    </location>
    <ligand>
        <name>(6S)-5-formyl-5,6,7,8-tetrahydrofolate</name>
        <dbReference type="ChEBI" id="CHEBI:57457"/>
    </ligand>
</feature>
<feature type="binding site" evidence="6">
    <location>
        <position position="247"/>
    </location>
    <ligand>
        <name>K(+)</name>
        <dbReference type="ChEBI" id="CHEBI:29103"/>
    </ligand>
</feature>
<dbReference type="Gene3D" id="3.30.1360.120">
    <property type="entry name" value="Probable tRNA modification gtpase trme, domain 1"/>
    <property type="match status" value="1"/>
</dbReference>
<dbReference type="PANTHER" id="PTHR42714:SF2">
    <property type="entry name" value="TRNA MODIFICATION GTPASE GTPBP3, MITOCHONDRIAL"/>
    <property type="match status" value="1"/>
</dbReference>
<feature type="binding site" evidence="6">
    <location>
        <position position="228"/>
    </location>
    <ligand>
        <name>K(+)</name>
        <dbReference type="ChEBI" id="CHEBI:29103"/>
    </ligand>
</feature>
<comment type="caution">
    <text evidence="9">The sequence shown here is derived from an EMBL/GenBank/DDBJ whole genome shotgun (WGS) entry which is preliminary data.</text>
</comment>
<dbReference type="InterPro" id="IPR005225">
    <property type="entry name" value="Small_GTP-bd"/>
</dbReference>
<evidence type="ECO:0000256" key="4">
    <source>
        <dbReference type="ARBA" id="ARBA00022958"/>
    </source>
</evidence>
<evidence type="ECO:0000256" key="6">
    <source>
        <dbReference type="HAMAP-Rule" id="MF_00379"/>
    </source>
</evidence>
<feature type="binding site" evidence="6">
    <location>
        <position position="249"/>
    </location>
    <ligand>
        <name>K(+)</name>
        <dbReference type="ChEBI" id="CHEBI:29103"/>
    </ligand>
</feature>
<dbReference type="Proteomes" id="UP001225906">
    <property type="component" value="Unassembled WGS sequence"/>
</dbReference>
<keyword evidence="6 9" id="KW-0378">Hydrolase</keyword>
<comment type="function">
    <text evidence="6">Exhibits a very high intrinsic GTPase hydrolysis rate. Involved in the addition of a carboxymethylaminomethyl (cmnm) group at the wobble position (U34) of certain tRNAs, forming tRNA-cmnm(5)s(2)U34.</text>
</comment>
<dbReference type="RefSeq" id="WP_306387907.1">
    <property type="nucleotide sequence ID" value="NZ_JAVCAP010000001.1"/>
</dbReference>
<feature type="binding site" evidence="6">
    <location>
        <begin position="272"/>
        <end position="275"/>
    </location>
    <ligand>
        <name>GTP</name>
        <dbReference type="ChEBI" id="CHEBI:37565"/>
    </ligand>
</feature>
<keyword evidence="6" id="KW-0963">Cytoplasm</keyword>
<dbReference type="CDD" id="cd04164">
    <property type="entry name" value="trmE"/>
    <property type="match status" value="1"/>
</dbReference>
<dbReference type="NCBIfam" id="NF003661">
    <property type="entry name" value="PRK05291.1-3"/>
    <property type="match status" value="1"/>
</dbReference>
<dbReference type="PROSITE" id="PS51709">
    <property type="entry name" value="G_TRME"/>
    <property type="match status" value="1"/>
</dbReference>
<feature type="binding site" evidence="6">
    <location>
        <begin position="228"/>
        <end position="233"/>
    </location>
    <ligand>
        <name>GTP</name>
        <dbReference type="ChEBI" id="CHEBI:37565"/>
    </ligand>
</feature>
<sequence>MANKSAIETIAAIATAPGAGGIGVVRVSGPLSSHIAEQVLGHLPSPRHATYLPFLQADGRLIDRGIAIYFPNPYSYTGEDVLELQAHGGTALMQLLLSRCIECGARHAEAGEFTKRAYLNEKIDLAQAEAVADLINAATEEAARSAVRSLSGEFSQVIQTLLQQLIDLRMYVEACLDFPEEDIDFITQGHVLEKLQANQASLKAIFRQAEQGLLLREGINVVLIGQPNVGKSSLLNALSGEEVAIVTPIAGTTRDTIKSAIQIQGVPLHMIDTAGLRNTEDAVEQFGIARTWKAMETAHVALLLVDSAHGIGPFEAEILQRIPAGVQKVWVHNKIDVSRETSRVELLEKESHVFLSAKTGMGIDHLKKTLLQIVGYQPSGEGVFMARARHLQALQRVDTHLHCALANMHAAELIAEELRYAQEALSSITGEFTPDDLLGEIFSRFCIGK</sequence>
<dbReference type="InterPro" id="IPR018948">
    <property type="entry name" value="GTP-bd_TrmE_N"/>
</dbReference>
<dbReference type="InterPro" id="IPR027368">
    <property type="entry name" value="MnmE_dom2"/>
</dbReference>
<keyword evidence="4 6" id="KW-0630">Potassium</keyword>
<reference evidence="10" key="1">
    <citation type="journal article" date="2019" name="Int. J. Syst. Evol. Microbiol.">
        <title>The Global Catalogue of Microorganisms (GCM) 10K type strain sequencing project: providing services to taxonomists for standard genome sequencing and annotation.</title>
        <authorList>
            <consortium name="The Broad Institute Genomics Platform"/>
            <consortium name="The Broad Institute Genome Sequencing Center for Infectious Disease"/>
            <person name="Wu L."/>
            <person name="Ma J."/>
        </authorList>
    </citation>
    <scope>NUCLEOTIDE SEQUENCE [LARGE SCALE GENOMIC DNA]</scope>
    <source>
        <strain evidence="10">VKM B-3159</strain>
    </source>
</reference>
<evidence type="ECO:0000256" key="5">
    <source>
        <dbReference type="ARBA" id="ARBA00023134"/>
    </source>
</evidence>
<keyword evidence="10" id="KW-1185">Reference proteome</keyword>
<comment type="caution">
    <text evidence="6">Lacks conserved residue(s) required for the propagation of feature annotation.</text>
</comment>
<dbReference type="Gene3D" id="3.40.50.300">
    <property type="entry name" value="P-loop containing nucleotide triphosphate hydrolases"/>
    <property type="match status" value="1"/>
</dbReference>
<dbReference type="NCBIfam" id="TIGR00231">
    <property type="entry name" value="small_GTP"/>
    <property type="match status" value="1"/>
</dbReference>
<protein>
    <recommendedName>
        <fullName evidence="6">tRNA modification GTPase MnmE</fullName>
        <ecNumber evidence="6">3.6.-.-</ecNumber>
    </recommendedName>
</protein>
<feature type="binding site" evidence="6">
    <location>
        <position position="232"/>
    </location>
    <ligand>
        <name>Mg(2+)</name>
        <dbReference type="ChEBI" id="CHEBI:18420"/>
    </ligand>
</feature>
<dbReference type="SUPFAM" id="SSF52540">
    <property type="entry name" value="P-loop containing nucleoside triphosphate hydrolases"/>
    <property type="match status" value="1"/>
</dbReference>
<feature type="binding site" evidence="6">
    <location>
        <position position="253"/>
    </location>
    <ligand>
        <name>Mg(2+)</name>
        <dbReference type="ChEBI" id="CHEBI:18420"/>
    </ligand>
</feature>
<comment type="cofactor">
    <cofactor evidence="6">
        <name>K(+)</name>
        <dbReference type="ChEBI" id="CHEBI:29103"/>
    </cofactor>
    <text evidence="6">Binds 1 potassium ion per subunit.</text>
</comment>
<keyword evidence="6" id="KW-0479">Metal-binding</keyword>
<evidence type="ECO:0000259" key="8">
    <source>
        <dbReference type="PROSITE" id="PS51709"/>
    </source>
</evidence>
<feature type="binding site" evidence="6">
    <location>
        <position position="252"/>
    </location>
    <ligand>
        <name>K(+)</name>
        <dbReference type="ChEBI" id="CHEBI:29103"/>
    </ligand>
</feature>
<gene>
    <name evidence="6 9" type="primary">mnmE</name>
    <name evidence="6" type="synonym">trmE</name>
    <name evidence="9" type="ORF">Q9291_00120</name>
</gene>
<comment type="similarity">
    <text evidence="1 6 7">Belongs to the TRAFAC class TrmE-Era-EngA-EngB-Septin-like GTPase superfamily. TrmE GTPase family.</text>
</comment>
<dbReference type="NCBIfam" id="TIGR00450">
    <property type="entry name" value="mnmE_trmE_thdF"/>
    <property type="match status" value="1"/>
</dbReference>
<dbReference type="PANTHER" id="PTHR42714">
    <property type="entry name" value="TRNA MODIFICATION GTPASE GTPBP3"/>
    <property type="match status" value="1"/>
</dbReference>
<feature type="binding site" evidence="6">
    <location>
        <begin position="247"/>
        <end position="253"/>
    </location>
    <ligand>
        <name>GTP</name>
        <dbReference type="ChEBI" id="CHEBI:37565"/>
    </ligand>
</feature>
<feature type="domain" description="TrmE-type G" evidence="8">
    <location>
        <begin position="218"/>
        <end position="375"/>
    </location>
</feature>
<evidence type="ECO:0000256" key="1">
    <source>
        <dbReference type="ARBA" id="ARBA00011043"/>
    </source>
</evidence>
<comment type="subunit">
    <text evidence="6">Homodimer. Heterotetramer of two MnmE and two MnmG subunits.</text>
</comment>
<evidence type="ECO:0000256" key="3">
    <source>
        <dbReference type="ARBA" id="ARBA00022741"/>
    </source>
</evidence>
<accession>A0ABT9JNR0</accession>
<dbReference type="InterPro" id="IPR027417">
    <property type="entry name" value="P-loop_NTPase"/>
</dbReference>
<dbReference type="CDD" id="cd14858">
    <property type="entry name" value="TrmE_N"/>
    <property type="match status" value="1"/>
</dbReference>
<organism evidence="9 10">
    <name type="scientific">Methylophilus aquaticus</name>
    <dbReference type="NCBI Taxonomy" id="1971610"/>
    <lineage>
        <taxon>Bacteria</taxon>
        <taxon>Pseudomonadati</taxon>
        <taxon>Pseudomonadota</taxon>
        <taxon>Betaproteobacteria</taxon>
        <taxon>Nitrosomonadales</taxon>
        <taxon>Methylophilaceae</taxon>
        <taxon>Methylophilus</taxon>
    </lineage>
</organism>
<dbReference type="InterPro" id="IPR025867">
    <property type="entry name" value="MnmE_helical"/>
</dbReference>
<dbReference type="HAMAP" id="MF_00379">
    <property type="entry name" value="GTPase_MnmE"/>
    <property type="match status" value="1"/>
</dbReference>
<dbReference type="SUPFAM" id="SSF116878">
    <property type="entry name" value="TrmE connector domain"/>
    <property type="match status" value="1"/>
</dbReference>
<feature type="binding site" evidence="6">
    <location>
        <position position="449"/>
    </location>
    <ligand>
        <name>(6S)-5-formyl-5,6,7,8-tetrahydrofolate</name>
        <dbReference type="ChEBI" id="CHEBI:57457"/>
    </ligand>
</feature>
<dbReference type="InterPro" id="IPR004520">
    <property type="entry name" value="GTPase_MnmE"/>
</dbReference>
<dbReference type="Gene3D" id="1.20.120.430">
    <property type="entry name" value="tRNA modification GTPase MnmE domain 2"/>
    <property type="match status" value="1"/>
</dbReference>
<comment type="subcellular location">
    <subcellularLocation>
        <location evidence="6">Cytoplasm</location>
    </subcellularLocation>
</comment>
<dbReference type="EC" id="3.6.-.-" evidence="6"/>
<dbReference type="Pfam" id="PF12631">
    <property type="entry name" value="MnmE_helical"/>
    <property type="match status" value="1"/>
</dbReference>
<evidence type="ECO:0000256" key="2">
    <source>
        <dbReference type="ARBA" id="ARBA00022694"/>
    </source>
</evidence>
<keyword evidence="6" id="KW-0460">Magnesium</keyword>
<feature type="binding site" evidence="6">
    <location>
        <position position="122"/>
    </location>
    <ligand>
        <name>(6S)-5-formyl-5,6,7,8-tetrahydrofolate</name>
        <dbReference type="ChEBI" id="CHEBI:57457"/>
    </ligand>
</feature>
<feature type="binding site" evidence="6">
    <location>
        <position position="26"/>
    </location>
    <ligand>
        <name>(6S)-5-formyl-5,6,7,8-tetrahydrofolate</name>
        <dbReference type="ChEBI" id="CHEBI:57457"/>
    </ligand>
</feature>
<dbReference type="InterPro" id="IPR031168">
    <property type="entry name" value="G_TrmE"/>
</dbReference>
<proteinExistence type="inferred from homology"/>
<keyword evidence="5 6" id="KW-0342">GTP-binding</keyword>
<evidence type="ECO:0000313" key="9">
    <source>
        <dbReference type="EMBL" id="MDP8566240.1"/>
    </source>
</evidence>
<dbReference type="InterPro" id="IPR006073">
    <property type="entry name" value="GTP-bd"/>
</dbReference>
<dbReference type="EMBL" id="JAVCAP010000001">
    <property type="protein sequence ID" value="MDP8566240.1"/>
    <property type="molecule type" value="Genomic_DNA"/>
</dbReference>
<dbReference type="GO" id="GO:0016787">
    <property type="term" value="F:hydrolase activity"/>
    <property type="evidence" value="ECO:0007669"/>
    <property type="project" value="UniProtKB-KW"/>
</dbReference>
<keyword evidence="2 6" id="KW-0819">tRNA processing</keyword>
<evidence type="ECO:0000313" key="10">
    <source>
        <dbReference type="Proteomes" id="UP001225906"/>
    </source>
</evidence>
<dbReference type="InterPro" id="IPR027266">
    <property type="entry name" value="TrmE/GcvT-like"/>
</dbReference>
<dbReference type="Pfam" id="PF01926">
    <property type="entry name" value="MMR_HSR1"/>
    <property type="match status" value="1"/>
</dbReference>
<dbReference type="Pfam" id="PF10396">
    <property type="entry name" value="TrmE_N"/>
    <property type="match status" value="1"/>
</dbReference>
<name>A0ABT9JNR0_9PROT</name>
<keyword evidence="3 6" id="KW-0547">Nucleotide-binding</keyword>